<protein>
    <submittedName>
        <fullName evidence="5">Restriction endonuclease subunit S</fullName>
        <ecNumber evidence="5">3.1.21.-</ecNumber>
    </submittedName>
</protein>
<comment type="similarity">
    <text evidence="1">Belongs to the type-I restriction system S methylase family.</text>
</comment>
<evidence type="ECO:0000256" key="2">
    <source>
        <dbReference type="ARBA" id="ARBA00022747"/>
    </source>
</evidence>
<dbReference type="GO" id="GO:0004519">
    <property type="term" value="F:endonuclease activity"/>
    <property type="evidence" value="ECO:0007669"/>
    <property type="project" value="UniProtKB-KW"/>
</dbReference>
<dbReference type="GO" id="GO:0016787">
    <property type="term" value="F:hydrolase activity"/>
    <property type="evidence" value="ECO:0007669"/>
    <property type="project" value="UniProtKB-KW"/>
</dbReference>
<dbReference type="Pfam" id="PF01420">
    <property type="entry name" value="Methylase_S"/>
    <property type="match status" value="1"/>
</dbReference>
<dbReference type="EC" id="3.1.21.-" evidence="5"/>
<organism evidence="5 6">
    <name type="scientific">Roseateles amylovorans</name>
    <dbReference type="NCBI Taxonomy" id="2978473"/>
    <lineage>
        <taxon>Bacteria</taxon>
        <taxon>Pseudomonadati</taxon>
        <taxon>Pseudomonadota</taxon>
        <taxon>Betaproteobacteria</taxon>
        <taxon>Burkholderiales</taxon>
        <taxon>Sphaerotilaceae</taxon>
        <taxon>Roseateles</taxon>
    </lineage>
</organism>
<evidence type="ECO:0000259" key="4">
    <source>
        <dbReference type="Pfam" id="PF01420"/>
    </source>
</evidence>
<dbReference type="Gene3D" id="3.90.220.20">
    <property type="entry name" value="DNA methylase specificity domains"/>
    <property type="match status" value="2"/>
</dbReference>
<name>A0ABY6B252_9BURK</name>
<evidence type="ECO:0000256" key="1">
    <source>
        <dbReference type="ARBA" id="ARBA00010923"/>
    </source>
</evidence>
<gene>
    <name evidence="5" type="ORF">N4261_25640</name>
</gene>
<dbReference type="InterPro" id="IPR000055">
    <property type="entry name" value="Restrct_endonuc_typeI_TRD"/>
</dbReference>
<evidence type="ECO:0000313" key="5">
    <source>
        <dbReference type="EMBL" id="UXH78291.1"/>
    </source>
</evidence>
<dbReference type="PANTHER" id="PTHR30408:SF13">
    <property type="entry name" value="TYPE I RESTRICTION ENZYME HINDI SPECIFICITY SUBUNIT"/>
    <property type="match status" value="1"/>
</dbReference>
<dbReference type="InterPro" id="IPR052021">
    <property type="entry name" value="Type-I_RS_S_subunit"/>
</dbReference>
<reference evidence="5" key="1">
    <citation type="submission" date="2022-10" db="EMBL/GenBank/DDBJ databases">
        <title>Characterization and whole genome sequencing of a new Roseateles species, isolated from fresh water.</title>
        <authorList>
            <person name="Guliayeva D.Y."/>
            <person name="Akhremchuk A.E."/>
            <person name="Sikolenko M.A."/>
            <person name="Valentovich L.N."/>
            <person name="Sidarenka A.V."/>
        </authorList>
    </citation>
    <scope>NUCLEOTIDE SEQUENCE</scope>
    <source>
        <strain evidence="5">BIM B-1768</strain>
    </source>
</reference>
<keyword evidence="5" id="KW-0378">Hydrolase</keyword>
<keyword evidence="5" id="KW-0255">Endonuclease</keyword>
<keyword evidence="2" id="KW-0680">Restriction system</keyword>
<dbReference type="PANTHER" id="PTHR30408">
    <property type="entry name" value="TYPE-1 RESTRICTION ENZYME ECOKI SPECIFICITY PROTEIN"/>
    <property type="match status" value="1"/>
</dbReference>
<proteinExistence type="inferred from homology"/>
<dbReference type="Gene3D" id="1.10.287.1120">
    <property type="entry name" value="Bipartite methylase S protein"/>
    <property type="match status" value="1"/>
</dbReference>
<evidence type="ECO:0000313" key="6">
    <source>
        <dbReference type="Proteomes" id="UP001064933"/>
    </source>
</evidence>
<keyword evidence="6" id="KW-1185">Reference proteome</keyword>
<keyword evidence="5" id="KW-0540">Nuclease</keyword>
<dbReference type="EMBL" id="CP104562">
    <property type="protein sequence ID" value="UXH78291.1"/>
    <property type="molecule type" value="Genomic_DNA"/>
</dbReference>
<feature type="domain" description="Type I restriction modification DNA specificity" evidence="4">
    <location>
        <begin position="221"/>
        <end position="364"/>
    </location>
</feature>
<dbReference type="InterPro" id="IPR044946">
    <property type="entry name" value="Restrct_endonuc_typeI_TRD_sf"/>
</dbReference>
<keyword evidence="3" id="KW-0238">DNA-binding</keyword>
<dbReference type="Proteomes" id="UP001064933">
    <property type="component" value="Chromosome"/>
</dbReference>
<dbReference type="CDD" id="cd17243">
    <property type="entry name" value="RMtype1_S_AchA6I-TRD2-CR2_like"/>
    <property type="match status" value="1"/>
</dbReference>
<dbReference type="SUPFAM" id="SSF116734">
    <property type="entry name" value="DNA methylase specificity domain"/>
    <property type="match status" value="2"/>
</dbReference>
<evidence type="ECO:0000256" key="3">
    <source>
        <dbReference type="ARBA" id="ARBA00023125"/>
    </source>
</evidence>
<accession>A0ABY6B252</accession>
<sequence length="439" mass="48718">MQAPILFSDLIAETKDGEWGEGQEAPGHVLCDVIRGTDFASLNAPSLELPQRWVPEHLVVRKALEADDILIETAGGTAKQSTGRTALVTKEFLASRGDRPVLCSSFARHLRVDRDKVQPVYLYYVLQALYVSGYMGVFNLQHTGVARFQFTAFRTKTRLALHEKAAQPKIAATLKSYDDLIANNQRRIALLESMAEEIYREWFVRMRFPGYATAAHERGMPLGWQASTATEMVQVLGGGTPSTEVSQYWGGDIPFFSPKDSHDGAYCLQTEQSITELGLENCASRRFPKDTIFITARGTVGNLVLAGEPMAMNQSCYALVPKIDKKPYFVFAGLRCAVNVIKGVSNSGVFDNVVMDTFKIIPLINPGFALRDRYNEVAEPIFEQSLMLRRANTRLRATRDALLPRLISGKLRVDALDIQFPPSMQPPPAEAAPREAINS</sequence>
<dbReference type="RefSeq" id="WP_261758074.1">
    <property type="nucleotide sequence ID" value="NZ_CP104562.2"/>
</dbReference>